<dbReference type="AlphaFoldDB" id="A0A6M3IK61"/>
<sequence>MAEIRDATANMYLADIKTRDIDNLGLVRKGAKEYWRDNEIHAFAFCYKALTTALKSLNVDQESVLRRFGQQKSREMAVKMIDKAMADNDVKVEKRTYPGEDWYRSGWYVYHHNEIAYFVSLPMKIMGGKSKDQHIIVPSRVRYLVVTNVKE</sequence>
<organism evidence="1">
    <name type="scientific">viral metagenome</name>
    <dbReference type="NCBI Taxonomy" id="1070528"/>
    <lineage>
        <taxon>unclassified sequences</taxon>
        <taxon>metagenomes</taxon>
        <taxon>organismal metagenomes</taxon>
    </lineage>
</organism>
<accession>A0A6M3IK61</accession>
<name>A0A6M3IK61_9ZZZZ</name>
<reference evidence="1" key="1">
    <citation type="submission" date="2020-03" db="EMBL/GenBank/DDBJ databases">
        <title>The deep terrestrial virosphere.</title>
        <authorList>
            <person name="Holmfeldt K."/>
            <person name="Nilsson E."/>
            <person name="Simone D."/>
            <person name="Lopez-Fernandez M."/>
            <person name="Wu X."/>
            <person name="de Brujin I."/>
            <person name="Lundin D."/>
            <person name="Andersson A."/>
            <person name="Bertilsson S."/>
            <person name="Dopson M."/>
        </authorList>
    </citation>
    <scope>NUCLEOTIDE SEQUENCE</scope>
    <source>
        <strain evidence="2">MM415A02049</strain>
        <strain evidence="1">MM415B01567</strain>
    </source>
</reference>
<gene>
    <name evidence="2" type="ORF">MM415A02049_0003</name>
    <name evidence="1" type="ORF">MM415B01567_0014</name>
</gene>
<protein>
    <submittedName>
        <fullName evidence="1">Uncharacterized protein</fullName>
    </submittedName>
</protein>
<evidence type="ECO:0000313" key="1">
    <source>
        <dbReference type="EMBL" id="QJA57774.1"/>
    </source>
</evidence>
<evidence type="ECO:0000313" key="2">
    <source>
        <dbReference type="EMBL" id="QJA74307.1"/>
    </source>
</evidence>
<dbReference type="EMBL" id="MT141291">
    <property type="protein sequence ID" value="QJA57774.1"/>
    <property type="molecule type" value="Genomic_DNA"/>
</dbReference>
<dbReference type="EMBL" id="MT142089">
    <property type="protein sequence ID" value="QJA74307.1"/>
    <property type="molecule type" value="Genomic_DNA"/>
</dbReference>
<proteinExistence type="predicted"/>